<feature type="compositionally biased region" description="Basic residues" evidence="5">
    <location>
        <begin position="353"/>
        <end position="365"/>
    </location>
</feature>
<name>A0AAN8ER76_9EURO</name>
<evidence type="ECO:0000313" key="7">
    <source>
        <dbReference type="EMBL" id="KAK5956802.1"/>
    </source>
</evidence>
<dbReference type="GO" id="GO:0003677">
    <property type="term" value="F:DNA binding"/>
    <property type="evidence" value="ECO:0007669"/>
    <property type="project" value="UniProtKB-UniRule"/>
</dbReference>
<dbReference type="InterPro" id="IPR009057">
    <property type="entry name" value="Homeodomain-like_sf"/>
</dbReference>
<evidence type="ECO:0000256" key="1">
    <source>
        <dbReference type="ARBA" id="ARBA00023125"/>
    </source>
</evidence>
<feature type="compositionally biased region" description="Polar residues" evidence="5">
    <location>
        <begin position="72"/>
        <end position="86"/>
    </location>
</feature>
<protein>
    <submittedName>
        <fullName evidence="7">Homeodomain super</fullName>
    </submittedName>
</protein>
<feature type="region of interest" description="Disordered" evidence="5">
    <location>
        <begin position="18"/>
        <end position="100"/>
    </location>
</feature>
<organism evidence="7 8">
    <name type="scientific">Knufia fluminis</name>
    <dbReference type="NCBI Taxonomy" id="191047"/>
    <lineage>
        <taxon>Eukaryota</taxon>
        <taxon>Fungi</taxon>
        <taxon>Dikarya</taxon>
        <taxon>Ascomycota</taxon>
        <taxon>Pezizomycotina</taxon>
        <taxon>Eurotiomycetes</taxon>
        <taxon>Chaetothyriomycetidae</taxon>
        <taxon>Chaetothyriales</taxon>
        <taxon>Trichomeriaceae</taxon>
        <taxon>Knufia</taxon>
    </lineage>
</organism>
<feature type="region of interest" description="Disordered" evidence="5">
    <location>
        <begin position="115"/>
        <end position="152"/>
    </location>
</feature>
<dbReference type="InterPro" id="IPR050224">
    <property type="entry name" value="TALE_homeobox"/>
</dbReference>
<feature type="region of interest" description="Disordered" evidence="5">
    <location>
        <begin position="164"/>
        <end position="198"/>
    </location>
</feature>
<feature type="compositionally biased region" description="Low complexity" evidence="5">
    <location>
        <begin position="123"/>
        <end position="140"/>
    </location>
</feature>
<evidence type="ECO:0000256" key="5">
    <source>
        <dbReference type="SAM" id="MobiDB-lite"/>
    </source>
</evidence>
<evidence type="ECO:0000256" key="3">
    <source>
        <dbReference type="ARBA" id="ARBA00023242"/>
    </source>
</evidence>
<dbReference type="GO" id="GO:0005634">
    <property type="term" value="C:nucleus"/>
    <property type="evidence" value="ECO:0007669"/>
    <property type="project" value="UniProtKB-SubCell"/>
</dbReference>
<dbReference type="EMBL" id="JAKLMC020000004">
    <property type="protein sequence ID" value="KAK5956802.1"/>
    <property type="molecule type" value="Genomic_DNA"/>
</dbReference>
<comment type="caution">
    <text evidence="7">The sequence shown here is derived from an EMBL/GenBank/DDBJ whole genome shotgun (WGS) entry which is preliminary data.</text>
</comment>
<accession>A0AAN8ER76</accession>
<dbReference type="PANTHER" id="PTHR11850">
    <property type="entry name" value="HOMEOBOX PROTEIN TRANSCRIPTION FACTORS"/>
    <property type="match status" value="1"/>
</dbReference>
<keyword evidence="3 4" id="KW-0539">Nucleus</keyword>
<dbReference type="Pfam" id="PF05920">
    <property type="entry name" value="Homeobox_KN"/>
    <property type="match status" value="1"/>
</dbReference>
<feature type="region of interest" description="Disordered" evidence="5">
    <location>
        <begin position="337"/>
        <end position="365"/>
    </location>
</feature>
<feature type="compositionally biased region" description="Polar residues" evidence="5">
    <location>
        <begin position="164"/>
        <end position="190"/>
    </location>
</feature>
<keyword evidence="8" id="KW-1185">Reference proteome</keyword>
<gene>
    <name evidence="7" type="primary">CUP9</name>
    <name evidence="7" type="ORF">OHC33_002290</name>
</gene>
<dbReference type="CDD" id="cd00086">
    <property type="entry name" value="homeodomain"/>
    <property type="match status" value="1"/>
</dbReference>
<evidence type="ECO:0000313" key="8">
    <source>
        <dbReference type="Proteomes" id="UP001316803"/>
    </source>
</evidence>
<feature type="DNA-binding region" description="Homeobox" evidence="4">
    <location>
        <begin position="276"/>
        <end position="338"/>
    </location>
</feature>
<feature type="compositionally biased region" description="Polar residues" evidence="5">
    <location>
        <begin position="41"/>
        <end position="50"/>
    </location>
</feature>
<feature type="compositionally biased region" description="Basic and acidic residues" evidence="5">
    <location>
        <begin position="55"/>
        <end position="66"/>
    </location>
</feature>
<dbReference type="InterPro" id="IPR008422">
    <property type="entry name" value="KN_HD"/>
</dbReference>
<dbReference type="PROSITE" id="PS50071">
    <property type="entry name" value="HOMEOBOX_2"/>
    <property type="match status" value="1"/>
</dbReference>
<dbReference type="SUPFAM" id="SSF46689">
    <property type="entry name" value="Homeodomain-like"/>
    <property type="match status" value="1"/>
</dbReference>
<sequence length="365" mass="40693">MHLFLFSLQHLAKRQKYQTSLSNRQRQLPPLQDVRPGDSISPESKISLQIQIIKPDSETDRKPKFEDDWDYSSRSPTPVANSSPQTVGGPMPGLSQTFDDLSFYTTNDNMLSQPNSWSSNGQYSNGGYASSTSSSQSYYGRPPLSTGRSQQNLPSLTEINLTQSTPSYSSRSQLPRQQPNGVGYHSSSPTDPLDISYAKTPNTSYAPSFTHAQYSTPRTTYPINTAAGLPTGYNTLDQWSPVDPYCAYPNGHSWPPSMACQSSNGYIGSDTASIGSRRRRGNLPKHVTDVLKAWFSDHLDHPYPSDTDKQMLIAKTHLTISQISNWFINARRRHWEGWKQQREQTQKGLQAARHGHGHSGSGGHR</sequence>
<evidence type="ECO:0000259" key="6">
    <source>
        <dbReference type="PROSITE" id="PS50071"/>
    </source>
</evidence>
<reference evidence="7 8" key="1">
    <citation type="submission" date="2022-12" db="EMBL/GenBank/DDBJ databases">
        <title>Genomic features and morphological characterization of a novel Knufia sp. strain isolated from spacecraft assembly facility.</title>
        <authorList>
            <person name="Teixeira M."/>
            <person name="Chander A.M."/>
            <person name="Stajich J.E."/>
            <person name="Venkateswaran K."/>
        </authorList>
    </citation>
    <scope>NUCLEOTIDE SEQUENCE [LARGE SCALE GENOMIC DNA]</scope>
    <source>
        <strain evidence="7 8">FJI-L2-BK-P2</strain>
    </source>
</reference>
<dbReference type="GO" id="GO:0006355">
    <property type="term" value="P:regulation of DNA-templated transcription"/>
    <property type="evidence" value="ECO:0007669"/>
    <property type="project" value="InterPro"/>
</dbReference>
<dbReference type="Gene3D" id="1.10.10.60">
    <property type="entry name" value="Homeodomain-like"/>
    <property type="match status" value="1"/>
</dbReference>
<dbReference type="SMART" id="SM00389">
    <property type="entry name" value="HOX"/>
    <property type="match status" value="1"/>
</dbReference>
<dbReference type="Proteomes" id="UP001316803">
    <property type="component" value="Unassembled WGS sequence"/>
</dbReference>
<feature type="domain" description="Homeobox" evidence="6">
    <location>
        <begin position="274"/>
        <end position="337"/>
    </location>
</feature>
<proteinExistence type="predicted"/>
<evidence type="ECO:0000256" key="4">
    <source>
        <dbReference type="PROSITE-ProRule" id="PRU00108"/>
    </source>
</evidence>
<dbReference type="InterPro" id="IPR001356">
    <property type="entry name" value="HD"/>
</dbReference>
<keyword evidence="1 4" id="KW-0238">DNA-binding</keyword>
<dbReference type="AlphaFoldDB" id="A0AAN8ER76"/>
<evidence type="ECO:0000256" key="2">
    <source>
        <dbReference type="ARBA" id="ARBA00023155"/>
    </source>
</evidence>
<comment type="subcellular location">
    <subcellularLocation>
        <location evidence="4">Nucleus</location>
    </subcellularLocation>
</comment>
<keyword evidence="2 4" id="KW-0371">Homeobox</keyword>